<dbReference type="InterPro" id="IPR036661">
    <property type="entry name" value="Luciferase-like_sf"/>
</dbReference>
<dbReference type="RefSeq" id="WP_285622609.1">
    <property type="nucleotide sequence ID" value="NZ_BSTJ01000004.1"/>
</dbReference>
<dbReference type="Gene3D" id="3.20.20.30">
    <property type="entry name" value="Luciferase-like domain"/>
    <property type="match status" value="1"/>
</dbReference>
<proteinExistence type="predicted"/>
<dbReference type="InterPro" id="IPR050564">
    <property type="entry name" value="F420-G6PD/mer"/>
</dbReference>
<evidence type="ECO:0000313" key="4">
    <source>
        <dbReference type="Proteomes" id="UP001165135"/>
    </source>
</evidence>
<sequence length="350" mass="37148">MRLGVNLVHDGATVVACEAERLGYESALVAEGYRSDAATVLGMVAGATRRLGLVSSVFQIPARTPGLTALTASTLDAVSGGRFRLGLGISNPDVSEGWYGVAFDDPLARTREYVDVVRSALRREPVRYQGTHVRLPPPGRTGEPLRLFTEPVRADMPIYLAAVGPRNLRLTGEIADGWIATFCSPTRVSESVAVIAESRAAARRGRPVPADGAGDGFEVIACVPVAPAEDVRTAADAVRPYLAHFLGMGSFDRNFYCAVAERMGFGHQAMEVHQRVQRGDRRGAADAVPFAFIDEISILGPVGRIAGRMKEYAAAGVTTLGVSAFAPTTDGRCAILRAAREACDVAGLDH</sequence>
<evidence type="ECO:0000313" key="3">
    <source>
        <dbReference type="EMBL" id="GLY75496.1"/>
    </source>
</evidence>
<reference evidence="3" key="1">
    <citation type="submission" date="2023-03" db="EMBL/GenBank/DDBJ databases">
        <title>Actinoallomurus iriomotensis NBRC 103681.</title>
        <authorList>
            <person name="Ichikawa N."/>
            <person name="Sato H."/>
            <person name="Tonouchi N."/>
        </authorList>
    </citation>
    <scope>NUCLEOTIDE SEQUENCE</scope>
    <source>
        <strain evidence="3">NBRC 103681</strain>
    </source>
</reference>
<evidence type="ECO:0000259" key="2">
    <source>
        <dbReference type="Pfam" id="PF00296"/>
    </source>
</evidence>
<name>A0A9W6RG54_9ACTN</name>
<dbReference type="PANTHER" id="PTHR43244">
    <property type="match status" value="1"/>
</dbReference>
<dbReference type="CDD" id="cd01097">
    <property type="entry name" value="Tetrahydromethanopterin_reductase"/>
    <property type="match status" value="1"/>
</dbReference>
<feature type="domain" description="Luciferase-like" evidence="2">
    <location>
        <begin position="16"/>
        <end position="318"/>
    </location>
</feature>
<dbReference type="InterPro" id="IPR011251">
    <property type="entry name" value="Luciferase-like_dom"/>
</dbReference>
<comment type="caution">
    <text evidence="3">The sequence shown here is derived from an EMBL/GenBank/DDBJ whole genome shotgun (WGS) entry which is preliminary data.</text>
</comment>
<dbReference type="AlphaFoldDB" id="A0A9W6RG54"/>
<accession>A0A9W6RG54</accession>
<keyword evidence="1" id="KW-0560">Oxidoreductase</keyword>
<dbReference type="PANTHER" id="PTHR43244:SF1">
    <property type="entry name" value="5,10-METHYLENETETRAHYDROMETHANOPTERIN REDUCTASE"/>
    <property type="match status" value="1"/>
</dbReference>
<dbReference type="SUPFAM" id="SSF51679">
    <property type="entry name" value="Bacterial luciferase-like"/>
    <property type="match status" value="1"/>
</dbReference>
<dbReference type="GO" id="GO:0016705">
    <property type="term" value="F:oxidoreductase activity, acting on paired donors, with incorporation or reduction of molecular oxygen"/>
    <property type="evidence" value="ECO:0007669"/>
    <property type="project" value="InterPro"/>
</dbReference>
<dbReference type="Pfam" id="PF00296">
    <property type="entry name" value="Bac_luciferase"/>
    <property type="match status" value="1"/>
</dbReference>
<evidence type="ECO:0000256" key="1">
    <source>
        <dbReference type="ARBA" id="ARBA00023002"/>
    </source>
</evidence>
<dbReference type="Proteomes" id="UP001165135">
    <property type="component" value="Unassembled WGS sequence"/>
</dbReference>
<organism evidence="3 4">
    <name type="scientific">Actinoallomurus iriomotensis</name>
    <dbReference type="NCBI Taxonomy" id="478107"/>
    <lineage>
        <taxon>Bacteria</taxon>
        <taxon>Bacillati</taxon>
        <taxon>Actinomycetota</taxon>
        <taxon>Actinomycetes</taxon>
        <taxon>Streptosporangiales</taxon>
        <taxon>Thermomonosporaceae</taxon>
        <taxon>Actinoallomurus</taxon>
    </lineage>
</organism>
<dbReference type="EMBL" id="BSTJ01000004">
    <property type="protein sequence ID" value="GLY75496.1"/>
    <property type="molecule type" value="Genomic_DNA"/>
</dbReference>
<protein>
    <submittedName>
        <fullName evidence="3">LLM class F420-dependent oxidoreductase</fullName>
    </submittedName>
</protein>
<gene>
    <name evidence="3" type="primary">hmd</name>
    <name evidence="3" type="ORF">Airi01_037630</name>
</gene>